<evidence type="ECO:0000313" key="2">
    <source>
        <dbReference type="EMBL" id="AHF11418.1"/>
    </source>
</evidence>
<organism evidence="2 3">
    <name type="scientific">Dehalobacter restrictus (strain DSM 9455 / PER-K23)</name>
    <dbReference type="NCBI Taxonomy" id="871738"/>
    <lineage>
        <taxon>Bacteria</taxon>
        <taxon>Bacillati</taxon>
        <taxon>Bacillota</taxon>
        <taxon>Clostridia</taxon>
        <taxon>Eubacteriales</taxon>
        <taxon>Desulfitobacteriaceae</taxon>
        <taxon>Dehalobacter</taxon>
    </lineage>
</organism>
<evidence type="ECO:0000313" key="3">
    <source>
        <dbReference type="Proteomes" id="UP000018934"/>
    </source>
</evidence>
<proteinExistence type="predicted"/>
<accession>A0ABM5P9Z0</accession>
<keyword evidence="3" id="KW-1185">Reference proteome</keyword>
<dbReference type="Proteomes" id="UP000018934">
    <property type="component" value="Chromosome"/>
</dbReference>
<protein>
    <submittedName>
        <fullName evidence="2">Uncharacterized protein</fullName>
    </submittedName>
</protein>
<keyword evidence="1" id="KW-0472">Membrane</keyword>
<dbReference type="EMBL" id="CP007033">
    <property type="protein sequence ID" value="AHF11418.1"/>
    <property type="molecule type" value="Genomic_DNA"/>
</dbReference>
<feature type="transmembrane region" description="Helical" evidence="1">
    <location>
        <begin position="12"/>
        <end position="29"/>
    </location>
</feature>
<keyword evidence="1" id="KW-0812">Transmembrane</keyword>
<name>A0ABM5P9Z0_DEHRP</name>
<sequence>MITQKASLTTNFAVFVIVPLILTAAALFVKDEVR</sequence>
<evidence type="ECO:0000256" key="1">
    <source>
        <dbReference type="SAM" id="Phobius"/>
    </source>
</evidence>
<reference evidence="2 3" key="1">
    <citation type="journal article" date="2013" name="Stand. Genomic Sci.">
        <title>Complete genome sequence of Dehalobacter restrictus PER-K23(T.).</title>
        <authorList>
            <person name="Kruse T."/>
            <person name="Maillard J."/>
            <person name="Goodwin L."/>
            <person name="Woyke T."/>
            <person name="Teshima H."/>
            <person name="Bruce D."/>
            <person name="Detter C."/>
            <person name="Tapia R."/>
            <person name="Han C."/>
            <person name="Huntemann M."/>
            <person name="Wei C.L."/>
            <person name="Han J."/>
            <person name="Chen A."/>
            <person name="Kyrpides N."/>
            <person name="Szeto E."/>
            <person name="Markowitz V."/>
            <person name="Ivanova N."/>
            <person name="Pagani I."/>
            <person name="Pati A."/>
            <person name="Pitluck S."/>
            <person name="Nolan M."/>
            <person name="Holliger C."/>
            <person name="Smidt H."/>
        </authorList>
    </citation>
    <scope>NUCLEOTIDE SEQUENCE [LARGE SCALE GENOMIC DNA]</scope>
    <source>
        <strain evidence="3">DSM 9455</strain>
    </source>
</reference>
<keyword evidence="1" id="KW-1133">Transmembrane helix</keyword>
<gene>
    <name evidence="2" type="ORF">DEHRE_10625</name>
</gene>